<keyword evidence="3" id="KW-1185">Reference proteome</keyword>
<proteinExistence type="predicted"/>
<evidence type="ECO:0000313" key="3">
    <source>
        <dbReference type="Proteomes" id="UP000185124"/>
    </source>
</evidence>
<dbReference type="InterPro" id="IPR036388">
    <property type="entry name" value="WH-like_DNA-bd_sf"/>
</dbReference>
<dbReference type="STRING" id="709881.SAMN04489832_4987"/>
<gene>
    <name evidence="2" type="ORF">SAMN04489832_4987</name>
</gene>
<protein>
    <submittedName>
        <fullName evidence="2">PadR family transcriptional regulator, regulatory protein PadR</fullName>
    </submittedName>
</protein>
<sequence length="112" mass="12085">MDSDRRGQWLRGVLDICVLALLAERESYGYQLAQALDAAGIGPIQGGTLYPVLLRLQKTGLVTAQWREGTAGPARKYYRLTGDGHAALREGGSAWLTFVGPVNDIVTKGVAR</sequence>
<evidence type="ECO:0000313" key="2">
    <source>
        <dbReference type="EMBL" id="SIN29359.1"/>
    </source>
</evidence>
<feature type="domain" description="Transcription regulator PadR N-terminal" evidence="1">
    <location>
        <begin position="18"/>
        <end position="90"/>
    </location>
</feature>
<dbReference type="SUPFAM" id="SSF46785">
    <property type="entry name" value="Winged helix' DNA-binding domain"/>
    <property type="match status" value="1"/>
</dbReference>
<evidence type="ECO:0000259" key="1">
    <source>
        <dbReference type="Pfam" id="PF03551"/>
    </source>
</evidence>
<dbReference type="EMBL" id="FSQT01000002">
    <property type="protein sequence ID" value="SIN29359.1"/>
    <property type="molecule type" value="Genomic_DNA"/>
</dbReference>
<dbReference type="InterPro" id="IPR052509">
    <property type="entry name" value="Metal_resp_DNA-bind_regulator"/>
</dbReference>
<dbReference type="Proteomes" id="UP000185124">
    <property type="component" value="Unassembled WGS sequence"/>
</dbReference>
<organism evidence="2 3">
    <name type="scientific">Micromonospora cremea</name>
    <dbReference type="NCBI Taxonomy" id="709881"/>
    <lineage>
        <taxon>Bacteria</taxon>
        <taxon>Bacillati</taxon>
        <taxon>Actinomycetota</taxon>
        <taxon>Actinomycetes</taxon>
        <taxon>Micromonosporales</taxon>
        <taxon>Micromonosporaceae</taxon>
        <taxon>Micromonospora</taxon>
    </lineage>
</organism>
<dbReference type="InterPro" id="IPR036390">
    <property type="entry name" value="WH_DNA-bd_sf"/>
</dbReference>
<accession>A0A1N6A5P4</accession>
<dbReference type="InterPro" id="IPR005149">
    <property type="entry name" value="Tscrpt_reg_PadR_N"/>
</dbReference>
<dbReference type="AlphaFoldDB" id="A0A1N6A5P4"/>
<dbReference type="Gene3D" id="1.10.10.10">
    <property type="entry name" value="Winged helix-like DNA-binding domain superfamily/Winged helix DNA-binding domain"/>
    <property type="match status" value="1"/>
</dbReference>
<reference evidence="3" key="1">
    <citation type="submission" date="2016-12" db="EMBL/GenBank/DDBJ databases">
        <authorList>
            <person name="Varghese N."/>
            <person name="Submissions S."/>
        </authorList>
    </citation>
    <scope>NUCLEOTIDE SEQUENCE [LARGE SCALE GENOMIC DNA]</scope>
    <source>
        <strain evidence="3">DSM 45599</strain>
    </source>
</reference>
<dbReference type="OrthoDB" id="122286at2"/>
<dbReference type="PANTHER" id="PTHR33169">
    <property type="entry name" value="PADR-FAMILY TRANSCRIPTIONAL REGULATOR"/>
    <property type="match status" value="1"/>
</dbReference>
<name>A0A1N6A5P4_9ACTN</name>
<dbReference type="RefSeq" id="WP_074315915.1">
    <property type="nucleotide sequence ID" value="NZ_FSQT01000002.1"/>
</dbReference>
<dbReference type="Pfam" id="PF03551">
    <property type="entry name" value="PadR"/>
    <property type="match status" value="1"/>
</dbReference>
<dbReference type="PANTHER" id="PTHR33169:SF14">
    <property type="entry name" value="TRANSCRIPTIONAL REGULATOR RV3488"/>
    <property type="match status" value="1"/>
</dbReference>